<dbReference type="Proteomes" id="UP000294325">
    <property type="component" value="Chromosome"/>
</dbReference>
<reference evidence="4 5" key="1">
    <citation type="submission" date="2019-03" db="EMBL/GenBank/DDBJ databases">
        <title>The genome sequence of Nitrosococcus wardiae strain D1FHST reveals the archetypal metabolic capacity of ammonia-oxidizing Gammaproteobacteria.</title>
        <authorList>
            <person name="Wang L."/>
            <person name="Lim C.K."/>
            <person name="Hanson T.E."/>
            <person name="Dang H."/>
            <person name="Klotz M.G."/>
        </authorList>
    </citation>
    <scope>NUCLEOTIDE SEQUENCE [LARGE SCALE GENOMIC DNA]</scope>
    <source>
        <strain evidence="4 5">D1FHS</strain>
    </source>
</reference>
<keyword evidence="5" id="KW-1185">Reference proteome</keyword>
<feature type="chain" id="PRO_5020226955" evidence="3">
    <location>
        <begin position="29"/>
        <end position="226"/>
    </location>
</feature>
<evidence type="ECO:0000256" key="1">
    <source>
        <dbReference type="SAM" id="MobiDB-lite"/>
    </source>
</evidence>
<feature type="compositionally biased region" description="Basic and acidic residues" evidence="1">
    <location>
        <begin position="208"/>
        <end position="226"/>
    </location>
</feature>
<feature type="region of interest" description="Disordered" evidence="1">
    <location>
        <begin position="206"/>
        <end position="226"/>
    </location>
</feature>
<keyword evidence="3" id="KW-0732">Signal</keyword>
<evidence type="ECO:0000313" key="4">
    <source>
        <dbReference type="EMBL" id="QBQ53645.1"/>
    </source>
</evidence>
<organism evidence="4 5">
    <name type="scientific">Nitrosococcus wardiae</name>
    <dbReference type="NCBI Taxonomy" id="1814290"/>
    <lineage>
        <taxon>Bacteria</taxon>
        <taxon>Pseudomonadati</taxon>
        <taxon>Pseudomonadota</taxon>
        <taxon>Gammaproteobacteria</taxon>
        <taxon>Chromatiales</taxon>
        <taxon>Chromatiaceae</taxon>
        <taxon>Nitrosococcus</taxon>
    </lineage>
</organism>
<sequence>MKKVMKKLLQSVFFLIAAALSCTSYTWAQEEDPVQAPEVGIPCVTKDKGYMVHFTAYQRVDIEKEEEEEEKRKLEFERFCHDLPITGLTLITIDLMDRYTRSRPVAFRIVEVNPGEKPGEVIEKRTLVEVPEKKYRAGLIETRVDFDKRGLYAALLTIEGEEISIPIRVGIEEEIPLVRRMLPIIFGLLILAALGYAIYRFRSSSVTKVKDKEEKKEEKEEEKDKD</sequence>
<proteinExistence type="predicted"/>
<accession>A0A4V1AVM4</accession>
<keyword evidence="2" id="KW-1133">Transmembrane helix</keyword>
<dbReference type="RefSeq" id="WP_134356657.1">
    <property type="nucleotide sequence ID" value="NZ_CP038033.1"/>
</dbReference>
<keyword evidence="2" id="KW-0472">Membrane</keyword>
<dbReference type="EMBL" id="CP038033">
    <property type="protein sequence ID" value="QBQ53645.1"/>
    <property type="molecule type" value="Genomic_DNA"/>
</dbReference>
<evidence type="ECO:0000256" key="3">
    <source>
        <dbReference type="SAM" id="SignalP"/>
    </source>
</evidence>
<evidence type="ECO:0000256" key="2">
    <source>
        <dbReference type="SAM" id="Phobius"/>
    </source>
</evidence>
<dbReference type="AlphaFoldDB" id="A0A4V1AVM4"/>
<dbReference type="PROSITE" id="PS51257">
    <property type="entry name" value="PROKAR_LIPOPROTEIN"/>
    <property type="match status" value="1"/>
</dbReference>
<dbReference type="KEGG" id="nwr:E3U44_03325"/>
<protein>
    <submittedName>
        <fullName evidence="4">Uncharacterized protein</fullName>
    </submittedName>
</protein>
<evidence type="ECO:0000313" key="5">
    <source>
        <dbReference type="Proteomes" id="UP000294325"/>
    </source>
</evidence>
<keyword evidence="2" id="KW-0812">Transmembrane</keyword>
<feature type="signal peptide" evidence="3">
    <location>
        <begin position="1"/>
        <end position="28"/>
    </location>
</feature>
<feature type="transmembrane region" description="Helical" evidence="2">
    <location>
        <begin position="181"/>
        <end position="199"/>
    </location>
</feature>
<name>A0A4V1AVM4_9GAMM</name>
<gene>
    <name evidence="4" type="ORF">E3U44_03325</name>
</gene>
<dbReference type="OrthoDB" id="194033at2"/>